<gene>
    <name evidence="1" type="ORF">KG103_02755</name>
</gene>
<dbReference type="Proteomes" id="UP000677804">
    <property type="component" value="Chromosome"/>
</dbReference>
<evidence type="ECO:0000313" key="1">
    <source>
        <dbReference type="EMBL" id="QVI62875.1"/>
    </source>
</evidence>
<protein>
    <submittedName>
        <fullName evidence="1">Uncharacterized protein</fullName>
    </submittedName>
</protein>
<accession>A0ABX8D7P9</accession>
<dbReference type="EMBL" id="CP074405">
    <property type="protein sequence ID" value="QVI62875.1"/>
    <property type="molecule type" value="Genomic_DNA"/>
</dbReference>
<name>A0ABX8D7P9_9CELL</name>
<proteinExistence type="predicted"/>
<dbReference type="RefSeq" id="WP_207340356.1">
    <property type="nucleotide sequence ID" value="NZ_CP074405.1"/>
</dbReference>
<evidence type="ECO:0000313" key="2">
    <source>
        <dbReference type="Proteomes" id="UP000677804"/>
    </source>
</evidence>
<keyword evidence="2" id="KW-1185">Reference proteome</keyword>
<sequence>MSGSEVLRRAGARWDDGPGAGEWIVPLLGEFGPSVGHAVPLGYEAYAVVPLFPHAVDLGDEPVDGYVALDRLLDLLAPVTGDQPVHCGLWEGFGFLFDHGADPRYAPGMGVGVGWDPAGPVPDAAEIARARAEAEDALAARRLERPAADPLHLPHRAYHLWTGPLRAALALRDLPGDAPSLIWPEDRSWFVGVPIYTREVAVGASAAVVDALLADPGLAARRVEPGDVLDIDD</sequence>
<reference evidence="1 2" key="1">
    <citation type="submission" date="2021-05" db="EMBL/GenBank/DDBJ databases">
        <title>Novel species in genus Cellulomonas.</title>
        <authorList>
            <person name="Zhang G."/>
        </authorList>
    </citation>
    <scope>NUCLEOTIDE SEQUENCE [LARGE SCALE GENOMIC DNA]</scope>
    <source>
        <strain evidence="2">zg-ZUI222</strain>
    </source>
</reference>
<organism evidence="1 2">
    <name type="scientific">Cellulomonas wangleii</name>
    <dbReference type="NCBI Taxonomy" id="2816956"/>
    <lineage>
        <taxon>Bacteria</taxon>
        <taxon>Bacillati</taxon>
        <taxon>Actinomycetota</taxon>
        <taxon>Actinomycetes</taxon>
        <taxon>Micrococcales</taxon>
        <taxon>Cellulomonadaceae</taxon>
        <taxon>Cellulomonas</taxon>
    </lineage>
</organism>